<evidence type="ECO:0000313" key="3">
    <source>
        <dbReference type="Proteomes" id="UP000655366"/>
    </source>
</evidence>
<feature type="domain" description="DUF7455" evidence="1">
    <location>
        <begin position="34"/>
        <end position="87"/>
    </location>
</feature>
<comment type="caution">
    <text evidence="2">The sequence shown here is derived from an EMBL/GenBank/DDBJ whole genome shotgun (WGS) entry which is preliminary data.</text>
</comment>
<reference evidence="2 3" key="1">
    <citation type="submission" date="2020-11" db="EMBL/GenBank/DDBJ databases">
        <title>Arthrobacter antarcticus sp. nov., isolated from Antarctic Soil.</title>
        <authorList>
            <person name="Li J."/>
        </authorList>
    </citation>
    <scope>NUCLEOTIDE SEQUENCE [LARGE SCALE GENOMIC DNA]</scope>
    <source>
        <strain evidence="2 3">Z1-20</strain>
    </source>
</reference>
<sequence>METMTTETLTKPLSKLADQLNAHLETQPPERALSLLDRCDRCIQHARASFVFTIPADPEGTGKTETDVLLCGHHTRMHLPALLAKGPVSYWIEPQQLMSIRGVNVDRKNTAKTGDGLTGA</sequence>
<dbReference type="AlphaFoldDB" id="A0A931CQ19"/>
<proteinExistence type="predicted"/>
<keyword evidence="3" id="KW-1185">Reference proteome</keyword>
<dbReference type="Pfam" id="PF24254">
    <property type="entry name" value="DUF7455"/>
    <property type="match status" value="1"/>
</dbReference>
<organism evidence="2 3">
    <name type="scientific">Arthrobacter terrae</name>
    <dbReference type="NCBI Taxonomy" id="2935737"/>
    <lineage>
        <taxon>Bacteria</taxon>
        <taxon>Bacillati</taxon>
        <taxon>Actinomycetota</taxon>
        <taxon>Actinomycetes</taxon>
        <taxon>Micrococcales</taxon>
        <taxon>Micrococcaceae</taxon>
        <taxon>Arthrobacter</taxon>
    </lineage>
</organism>
<gene>
    <name evidence="2" type="ORF">IV500_05700</name>
</gene>
<name>A0A931CQ19_9MICC</name>
<dbReference type="InterPro" id="IPR055878">
    <property type="entry name" value="DUF7455"/>
</dbReference>
<protein>
    <recommendedName>
        <fullName evidence="1">DUF7455 domain-containing protein</fullName>
    </recommendedName>
</protein>
<evidence type="ECO:0000259" key="1">
    <source>
        <dbReference type="Pfam" id="PF24254"/>
    </source>
</evidence>
<dbReference type="EMBL" id="JADNYM010000006">
    <property type="protein sequence ID" value="MBG0738916.1"/>
    <property type="molecule type" value="Genomic_DNA"/>
</dbReference>
<dbReference type="Proteomes" id="UP000655366">
    <property type="component" value="Unassembled WGS sequence"/>
</dbReference>
<accession>A0A931CQ19</accession>
<evidence type="ECO:0000313" key="2">
    <source>
        <dbReference type="EMBL" id="MBG0738916.1"/>
    </source>
</evidence>